<comment type="caution">
    <text evidence="1">The sequence shown here is derived from an EMBL/GenBank/DDBJ whole genome shotgun (WGS) entry which is preliminary data.</text>
</comment>
<evidence type="ECO:0000313" key="1">
    <source>
        <dbReference type="EMBL" id="KKL13951.1"/>
    </source>
</evidence>
<organism evidence="1">
    <name type="scientific">marine sediment metagenome</name>
    <dbReference type="NCBI Taxonomy" id="412755"/>
    <lineage>
        <taxon>unclassified sequences</taxon>
        <taxon>metagenomes</taxon>
        <taxon>ecological metagenomes</taxon>
    </lineage>
</organism>
<proteinExistence type="predicted"/>
<reference evidence="1" key="1">
    <citation type="journal article" date="2015" name="Nature">
        <title>Complex archaea that bridge the gap between prokaryotes and eukaryotes.</title>
        <authorList>
            <person name="Spang A."/>
            <person name="Saw J.H."/>
            <person name="Jorgensen S.L."/>
            <person name="Zaremba-Niedzwiedzka K."/>
            <person name="Martijn J."/>
            <person name="Lind A.E."/>
            <person name="van Eijk R."/>
            <person name="Schleper C."/>
            <person name="Guy L."/>
            <person name="Ettema T.J."/>
        </authorList>
    </citation>
    <scope>NUCLEOTIDE SEQUENCE</scope>
</reference>
<protein>
    <submittedName>
        <fullName evidence="1">Uncharacterized protein</fullName>
    </submittedName>
</protein>
<dbReference type="EMBL" id="LAZR01040653">
    <property type="protein sequence ID" value="KKL13951.1"/>
    <property type="molecule type" value="Genomic_DNA"/>
</dbReference>
<sequence length="84" mass="9875">MLKIEQIKYKRTGDQRLFYIAENNPQLSVNTIVYTAGEGRKELNFHNLEFEVWALDFVFKFPGKYIFIIFEDGLKTLILIITIG</sequence>
<gene>
    <name evidence="1" type="ORF">LCGC14_2520630</name>
</gene>
<name>A0A0F9D821_9ZZZZ</name>
<accession>A0A0F9D821</accession>
<dbReference type="AlphaFoldDB" id="A0A0F9D821"/>